<evidence type="ECO:0000313" key="11">
    <source>
        <dbReference type="EnsemblMetazoa" id="OVOC368.2"/>
    </source>
</evidence>
<keyword evidence="3 8" id="KW-0378">Hydrolase</keyword>
<keyword evidence="2" id="KW-0479">Metal-binding</keyword>
<dbReference type="EC" id="3.1.3.16" evidence="8"/>
<evidence type="ECO:0000256" key="4">
    <source>
        <dbReference type="ARBA" id="ARBA00022912"/>
    </source>
</evidence>
<evidence type="ECO:0000256" key="5">
    <source>
        <dbReference type="ARBA" id="ARBA00023211"/>
    </source>
</evidence>
<comment type="cofactor">
    <cofactor evidence="1">
        <name>Mn(2+)</name>
        <dbReference type="ChEBI" id="CHEBI:29035"/>
    </cofactor>
</comment>
<feature type="compositionally biased region" description="Acidic residues" evidence="9">
    <location>
        <begin position="520"/>
        <end position="532"/>
    </location>
</feature>
<evidence type="ECO:0000256" key="7">
    <source>
        <dbReference type="ARBA" id="ARBA00048336"/>
    </source>
</evidence>
<dbReference type="OMA" id="KLRWPNY"/>
<evidence type="ECO:0000256" key="3">
    <source>
        <dbReference type="ARBA" id="ARBA00022801"/>
    </source>
</evidence>
<dbReference type="PANTHER" id="PTHR11668">
    <property type="entry name" value="SERINE/THREONINE PROTEIN PHOSPHATASE"/>
    <property type="match status" value="1"/>
</dbReference>
<feature type="region of interest" description="Disordered" evidence="9">
    <location>
        <begin position="520"/>
        <end position="564"/>
    </location>
</feature>
<feature type="domain" description="Serine/threonine specific protein phosphatases" evidence="10">
    <location>
        <begin position="126"/>
        <end position="131"/>
    </location>
</feature>
<evidence type="ECO:0000259" key="10">
    <source>
        <dbReference type="PROSITE" id="PS00125"/>
    </source>
</evidence>
<evidence type="ECO:0000313" key="12">
    <source>
        <dbReference type="Proteomes" id="UP000024404"/>
    </source>
</evidence>
<dbReference type="InterPro" id="IPR050341">
    <property type="entry name" value="PP1_catalytic_subunit"/>
</dbReference>
<dbReference type="Pfam" id="PF00149">
    <property type="entry name" value="Metallophos"/>
    <property type="match status" value="1"/>
</dbReference>
<evidence type="ECO:0000256" key="2">
    <source>
        <dbReference type="ARBA" id="ARBA00022723"/>
    </source>
</evidence>
<dbReference type="SUPFAM" id="SSF56300">
    <property type="entry name" value="Metallo-dependent phosphatases"/>
    <property type="match status" value="1"/>
</dbReference>
<dbReference type="Gene3D" id="3.60.21.10">
    <property type="match status" value="1"/>
</dbReference>
<comment type="similarity">
    <text evidence="8">Belongs to the PPP phosphatase family.</text>
</comment>
<dbReference type="GO" id="GO:0046872">
    <property type="term" value="F:metal ion binding"/>
    <property type="evidence" value="ECO:0007669"/>
    <property type="project" value="UniProtKB-KW"/>
</dbReference>
<dbReference type="InterPro" id="IPR006186">
    <property type="entry name" value="Ser/Thr-sp_prot-phosphatase"/>
</dbReference>
<dbReference type="InterPro" id="IPR004843">
    <property type="entry name" value="Calcineurin-like_PHP"/>
</dbReference>
<comment type="catalytic activity">
    <reaction evidence="7 8">
        <text>O-phospho-L-threonyl-[protein] + H2O = L-threonyl-[protein] + phosphate</text>
        <dbReference type="Rhea" id="RHEA:47004"/>
        <dbReference type="Rhea" id="RHEA-COMP:11060"/>
        <dbReference type="Rhea" id="RHEA-COMP:11605"/>
        <dbReference type="ChEBI" id="CHEBI:15377"/>
        <dbReference type="ChEBI" id="CHEBI:30013"/>
        <dbReference type="ChEBI" id="CHEBI:43474"/>
        <dbReference type="ChEBI" id="CHEBI:61977"/>
        <dbReference type="EC" id="3.1.3.16"/>
    </reaction>
</comment>
<dbReference type="GO" id="GO:0005737">
    <property type="term" value="C:cytoplasm"/>
    <property type="evidence" value="ECO:0007669"/>
    <property type="project" value="TreeGrafter"/>
</dbReference>
<dbReference type="EnsemblMetazoa" id="OVOC368.1">
    <property type="protein sequence ID" value="OVOC368.1"/>
    <property type="gene ID" value="WBGene00237177"/>
</dbReference>
<proteinExistence type="inferred from homology"/>
<feature type="compositionally biased region" description="Basic and acidic residues" evidence="9">
    <location>
        <begin position="592"/>
        <end position="602"/>
    </location>
</feature>
<feature type="region of interest" description="Disordered" evidence="9">
    <location>
        <begin position="578"/>
        <end position="602"/>
    </location>
</feature>
<dbReference type="InterPro" id="IPR029052">
    <property type="entry name" value="Metallo-depent_PP-like"/>
</dbReference>
<dbReference type="AlphaFoldDB" id="A0A2K6VYK8"/>
<sequence>MACYQLTEEIIEHYMRNLMKVVETNSSLFPTFDENDLITILHNVQNLYAVEPIMLQFDLPKKGLVVVGDLHGDLYCLLNILLKNGFPPNTNYLFLGDYVDRGLYQVQLILFIFLMKLRWPNYITTLKGNHEDYQCGKEYEFYDECLRMFKRGRRWYTLINHVFDHMPVCAIISDHFFVCHGGISQWMTCRSNIRNIPKPTYTNDMYFIEGVLLADLLWADPVPQQKKWFALSQRNCGYTFNRYGLIQVLHSMKLTTLIRGHEYYRGGTARNFGDDTCYTVHSTTDQHGLYEPYSGTLKLEKMADTFEVFENSELIQRNGNAGQLARQIQMEMQDSFLETVISYNRKTCHWCEQPYPLYVTRRKRCFTYNDILDYMMKNGQFVLFAANLCGRLSWRGTFWRSVSVMKRAIDLFPLTLDMIFGKPDDDDFPRTFRVCVLEEEYKLMAKIYKAKGIDVEFLMPKFQTISDAHMELQTPASRFQKLKKQIKLAMGLEPHKLESEYLTAKPAALLLSSSGEAADVDESDINEVDVDEAEGRTLDIATGSNQPDEVEEEPDDHVRSMPSDIIPFDSTLFYRRTREPPLDDFPSSSKLFDTHDFSRNQG</sequence>
<dbReference type="GO" id="GO:0004722">
    <property type="term" value="F:protein serine/threonine phosphatase activity"/>
    <property type="evidence" value="ECO:0007669"/>
    <property type="project" value="UniProtKB-EC"/>
</dbReference>
<evidence type="ECO:0000256" key="6">
    <source>
        <dbReference type="ARBA" id="ARBA00047761"/>
    </source>
</evidence>
<dbReference type="PROSITE" id="PS00125">
    <property type="entry name" value="SER_THR_PHOSPHATASE"/>
    <property type="match status" value="1"/>
</dbReference>
<keyword evidence="4" id="KW-0904">Protein phosphatase</keyword>
<protein>
    <recommendedName>
        <fullName evidence="8">Serine/threonine-protein phosphatase</fullName>
        <ecNumber evidence="8">3.1.3.16</ecNumber>
    </recommendedName>
</protein>
<dbReference type="EnsemblMetazoa" id="OVOC368.2">
    <property type="protein sequence ID" value="OVOC368.2"/>
    <property type="gene ID" value="WBGene00237177"/>
</dbReference>
<keyword evidence="5" id="KW-0464">Manganese</keyword>
<dbReference type="CDD" id="cd00144">
    <property type="entry name" value="MPP_PPP_family"/>
    <property type="match status" value="1"/>
</dbReference>
<evidence type="ECO:0000256" key="8">
    <source>
        <dbReference type="RuleBase" id="RU004273"/>
    </source>
</evidence>
<dbReference type="PRINTS" id="PR00114">
    <property type="entry name" value="STPHPHTASE"/>
</dbReference>
<reference evidence="12" key="1">
    <citation type="submission" date="2013-10" db="EMBL/GenBank/DDBJ databases">
        <title>Genome sequencing of Onchocerca volvulus.</title>
        <authorList>
            <person name="Cotton J."/>
            <person name="Tsai J."/>
            <person name="Stanley E."/>
            <person name="Tracey A."/>
            <person name="Holroyd N."/>
            <person name="Lustigman S."/>
            <person name="Berriman M."/>
        </authorList>
    </citation>
    <scope>NUCLEOTIDE SEQUENCE</scope>
</reference>
<keyword evidence="12" id="KW-1185">Reference proteome</keyword>
<evidence type="ECO:0000256" key="9">
    <source>
        <dbReference type="SAM" id="MobiDB-lite"/>
    </source>
</evidence>
<dbReference type="SMART" id="SM00156">
    <property type="entry name" value="PP2Ac"/>
    <property type="match status" value="1"/>
</dbReference>
<dbReference type="GO" id="GO:0005634">
    <property type="term" value="C:nucleus"/>
    <property type="evidence" value="ECO:0007669"/>
    <property type="project" value="TreeGrafter"/>
</dbReference>
<organism evidence="11 12">
    <name type="scientific">Onchocerca volvulus</name>
    <dbReference type="NCBI Taxonomy" id="6282"/>
    <lineage>
        <taxon>Eukaryota</taxon>
        <taxon>Metazoa</taxon>
        <taxon>Ecdysozoa</taxon>
        <taxon>Nematoda</taxon>
        <taxon>Chromadorea</taxon>
        <taxon>Rhabditida</taxon>
        <taxon>Spirurina</taxon>
        <taxon>Spiruromorpha</taxon>
        <taxon>Filarioidea</taxon>
        <taxon>Onchocercidae</taxon>
        <taxon>Onchocerca</taxon>
    </lineage>
</organism>
<dbReference type="EMBL" id="CMVM020000020">
    <property type="status" value="NOT_ANNOTATED_CDS"/>
    <property type="molecule type" value="Genomic_DNA"/>
</dbReference>
<dbReference type="STRING" id="6282.A0A2K6VYK8"/>
<comment type="catalytic activity">
    <reaction evidence="6">
        <text>O-phospho-L-seryl-[protein] + H2O = L-seryl-[protein] + phosphate</text>
        <dbReference type="Rhea" id="RHEA:20629"/>
        <dbReference type="Rhea" id="RHEA-COMP:9863"/>
        <dbReference type="Rhea" id="RHEA-COMP:11604"/>
        <dbReference type="ChEBI" id="CHEBI:15377"/>
        <dbReference type="ChEBI" id="CHEBI:29999"/>
        <dbReference type="ChEBI" id="CHEBI:43474"/>
        <dbReference type="ChEBI" id="CHEBI:83421"/>
        <dbReference type="EC" id="3.1.3.16"/>
    </reaction>
</comment>
<dbReference type="Proteomes" id="UP000024404">
    <property type="component" value="Unassembled WGS sequence"/>
</dbReference>
<name>A0A2K6VYK8_ONCVO</name>
<evidence type="ECO:0000256" key="1">
    <source>
        <dbReference type="ARBA" id="ARBA00001936"/>
    </source>
</evidence>
<dbReference type="PANTHER" id="PTHR11668:SF300">
    <property type="entry name" value="SERINE_THREONINE-PROTEIN PHOSPHATASE"/>
    <property type="match status" value="1"/>
</dbReference>
<reference evidence="11" key="2">
    <citation type="submission" date="2018-02" db="UniProtKB">
        <authorList>
            <consortium name="EnsemblMetazoa"/>
        </authorList>
    </citation>
    <scope>IDENTIFICATION</scope>
</reference>
<accession>A0A2K6VYK8</accession>